<gene>
    <name evidence="10" type="ORF">ASIM_LOCUS18669</name>
</gene>
<dbReference type="OrthoDB" id="371245at2759"/>
<sequence length="404" mass="44940">MARVHSVGDCIAVTAKTKLRIFTFEINNSVLNLKLVKLVDVDVSFEQLSKSSTKDDKLPTDNGSDKGDSNNQTGCDTVSSSSNRTADITANKTNKNPHREIDKQVCNKFFHILSSSFSDDGRLIALVTSMKTCLVYERQTDWSKSQCIAAYHLPKAPSAVIFDAKREYVIVSDRAGYVCRYKLDSSGDMHSASTNTNAADPSNGIPQPGSSSLPLMSLTLDWYLLNLFKLILFEFILCGDGTVRVWNIETGETEAVYDEFDKKPISLMRKCDPGSEHPTDEITLAVVLKESAIVNVLAFNVEKLSFRKLCELNAASNIVDVAFCKENCIVALSNDSVLFGEIRSGGGRLEVVQGTDEYLVNDLKEARDGLPCLEKKIGFDNMSEYRQRKLERIQNRKRKAEKVE</sequence>
<keyword evidence="3" id="KW-0819">tRNA processing</keyword>
<dbReference type="GO" id="GO:0005634">
    <property type="term" value="C:nucleus"/>
    <property type="evidence" value="ECO:0007669"/>
    <property type="project" value="UniProtKB-SubCell"/>
</dbReference>
<feature type="region of interest" description="Disordered" evidence="9">
    <location>
        <begin position="52"/>
        <end position="96"/>
    </location>
</feature>
<evidence type="ECO:0000313" key="12">
    <source>
        <dbReference type="WBParaSite" id="ASIM_0001927601-mRNA-1"/>
    </source>
</evidence>
<dbReference type="GO" id="GO:0006400">
    <property type="term" value="P:tRNA modification"/>
    <property type="evidence" value="ECO:0007669"/>
    <property type="project" value="TreeGrafter"/>
</dbReference>
<feature type="compositionally biased region" description="Polar residues" evidence="9">
    <location>
        <begin position="191"/>
        <end position="205"/>
    </location>
</feature>
<keyword evidence="5" id="KW-0539">Nucleus</keyword>
<evidence type="ECO:0000256" key="9">
    <source>
        <dbReference type="SAM" id="MobiDB-lite"/>
    </source>
</evidence>
<dbReference type="InterPro" id="IPR015943">
    <property type="entry name" value="WD40/YVTN_repeat-like_dom_sf"/>
</dbReference>
<evidence type="ECO:0000313" key="10">
    <source>
        <dbReference type="EMBL" id="VDK65772.1"/>
    </source>
</evidence>
<protein>
    <submittedName>
        <fullName evidence="12">tRNA (guanine-N(7)-)-methyltransferase non-catalytic subunit</fullName>
    </submittedName>
</protein>
<organism evidence="12">
    <name type="scientific">Anisakis simplex</name>
    <name type="common">Herring worm</name>
    <dbReference type="NCBI Taxonomy" id="6269"/>
    <lineage>
        <taxon>Eukaryota</taxon>
        <taxon>Metazoa</taxon>
        <taxon>Ecdysozoa</taxon>
        <taxon>Nematoda</taxon>
        <taxon>Chromadorea</taxon>
        <taxon>Rhabditida</taxon>
        <taxon>Spirurina</taxon>
        <taxon>Ascaridomorpha</taxon>
        <taxon>Ascaridoidea</taxon>
        <taxon>Anisakidae</taxon>
        <taxon>Anisakis</taxon>
        <taxon>Anisakis simplex complex</taxon>
    </lineage>
</organism>
<comment type="function">
    <text evidence="6">Required for the Mettl1-dependent formation of N(7)-methylguanine at position 46 (m7G46) in tRNA. In the Mettl1-wuho methyltransferase complex, it is required to stabilize and induce conformational changes of the catalytic subunit. Required for binding of nanos mRNA and repression of translation by the mei-P26-bgcn-bam-sxl complex. May cooperate with mei-P26 and nanos to derepress the BMP signaling pathway. May cooperate with mei-P26 to suppress expression of a subset of microRNAs. May cooperate with mei-P26 to regulate bam expression levels in germline cells during gametogenesis. Required to promote mitosis to meiosis transition during gametogenesis. May regulate germline cell division in part by regulating ribosome biogenesis.</text>
</comment>
<evidence type="ECO:0000256" key="8">
    <source>
        <dbReference type="PROSITE-ProRule" id="PRU00221"/>
    </source>
</evidence>
<dbReference type="GO" id="GO:0005829">
    <property type="term" value="C:cytosol"/>
    <property type="evidence" value="ECO:0007669"/>
    <property type="project" value="TreeGrafter"/>
</dbReference>
<dbReference type="InterPro" id="IPR036322">
    <property type="entry name" value="WD40_repeat_dom_sf"/>
</dbReference>
<feature type="compositionally biased region" description="Basic and acidic residues" evidence="9">
    <location>
        <begin position="52"/>
        <end position="68"/>
    </location>
</feature>
<comment type="subunit">
    <text evidence="7">Forms a heterodimer with the catalytic subunit Mettl1. Interacts with mei-P26 and weakly interacts with bgcn; required for the function or formation of the mei-P26-bgcn-bam-sxl complex. Interacts with nanos; may be involved in mei-P26-dependent derepression of the BMP signaling pathway. Interacts with Myc; the interaction may be mediated by mei-P26 and may be involved in the regulation of ribosome biogenesis.</text>
</comment>
<name>A0A0M3KE71_ANISI</name>
<reference evidence="12" key="1">
    <citation type="submission" date="2017-02" db="UniProtKB">
        <authorList>
            <consortium name="WormBaseParasite"/>
        </authorList>
    </citation>
    <scope>IDENTIFICATION</scope>
</reference>
<dbReference type="PROSITE" id="PS50082">
    <property type="entry name" value="WD_REPEATS_2"/>
    <property type="match status" value="1"/>
</dbReference>
<feature type="compositionally biased region" description="Polar residues" evidence="9">
    <location>
        <begin position="69"/>
        <end position="94"/>
    </location>
</feature>
<proteinExistence type="predicted"/>
<dbReference type="AlphaFoldDB" id="A0A0M3KE71"/>
<evidence type="ECO:0000256" key="6">
    <source>
        <dbReference type="ARBA" id="ARBA00093337"/>
    </source>
</evidence>
<feature type="region of interest" description="Disordered" evidence="9">
    <location>
        <begin position="186"/>
        <end position="205"/>
    </location>
</feature>
<evidence type="ECO:0000256" key="5">
    <source>
        <dbReference type="ARBA" id="ARBA00023242"/>
    </source>
</evidence>
<evidence type="ECO:0000256" key="4">
    <source>
        <dbReference type="ARBA" id="ARBA00022737"/>
    </source>
</evidence>
<dbReference type="WBParaSite" id="ASIM_0001927601-mRNA-1">
    <property type="protein sequence ID" value="ASIM_0001927601-mRNA-1"/>
    <property type="gene ID" value="ASIM_0001927601"/>
</dbReference>
<accession>A0A0M3KE71</accession>
<dbReference type="GO" id="GO:0043527">
    <property type="term" value="C:tRNA methyltransferase complex"/>
    <property type="evidence" value="ECO:0007669"/>
    <property type="project" value="TreeGrafter"/>
</dbReference>
<comment type="subcellular location">
    <subcellularLocation>
        <location evidence="1">Nucleus</location>
    </subcellularLocation>
</comment>
<evidence type="ECO:0000256" key="3">
    <source>
        <dbReference type="ARBA" id="ARBA00022694"/>
    </source>
</evidence>
<dbReference type="InterPro" id="IPR001680">
    <property type="entry name" value="WD40_rpt"/>
</dbReference>
<evidence type="ECO:0000256" key="2">
    <source>
        <dbReference type="ARBA" id="ARBA00022574"/>
    </source>
</evidence>
<reference evidence="10 11" key="2">
    <citation type="submission" date="2018-11" db="EMBL/GenBank/DDBJ databases">
        <authorList>
            <consortium name="Pathogen Informatics"/>
        </authorList>
    </citation>
    <scope>NUCLEOTIDE SEQUENCE [LARGE SCALE GENOMIC DNA]</scope>
</reference>
<dbReference type="PANTHER" id="PTHR16288">
    <property type="entry name" value="WD40 REPEAT PROTEIN 4"/>
    <property type="match status" value="1"/>
</dbReference>
<evidence type="ECO:0000256" key="7">
    <source>
        <dbReference type="ARBA" id="ARBA00093542"/>
    </source>
</evidence>
<keyword evidence="11" id="KW-1185">Reference proteome</keyword>
<keyword evidence="4" id="KW-0677">Repeat</keyword>
<dbReference type="InterPro" id="IPR028884">
    <property type="entry name" value="Trm82"/>
</dbReference>
<dbReference type="PANTHER" id="PTHR16288:SF0">
    <property type="entry name" value="TRNA (GUANINE-N(7)-)-METHYLTRANSFERASE NON-CATALYTIC SUBUNIT WDR4"/>
    <property type="match status" value="1"/>
</dbReference>
<dbReference type="Proteomes" id="UP000267096">
    <property type="component" value="Unassembled WGS sequence"/>
</dbReference>
<feature type="repeat" description="WD" evidence="8">
    <location>
        <begin position="240"/>
        <end position="256"/>
    </location>
</feature>
<evidence type="ECO:0000313" key="11">
    <source>
        <dbReference type="Proteomes" id="UP000267096"/>
    </source>
</evidence>
<keyword evidence="2 8" id="KW-0853">WD repeat</keyword>
<evidence type="ECO:0000256" key="1">
    <source>
        <dbReference type="ARBA" id="ARBA00004123"/>
    </source>
</evidence>
<dbReference type="SUPFAM" id="SSF50978">
    <property type="entry name" value="WD40 repeat-like"/>
    <property type="match status" value="1"/>
</dbReference>
<dbReference type="EMBL" id="UYRR01035889">
    <property type="protein sequence ID" value="VDK65772.1"/>
    <property type="molecule type" value="Genomic_DNA"/>
</dbReference>
<dbReference type="GO" id="GO:0036265">
    <property type="term" value="P:RNA (guanine-N7)-methylation"/>
    <property type="evidence" value="ECO:0007669"/>
    <property type="project" value="InterPro"/>
</dbReference>
<dbReference type="Gene3D" id="2.130.10.10">
    <property type="entry name" value="YVTN repeat-like/Quinoprotein amine dehydrogenase"/>
    <property type="match status" value="1"/>
</dbReference>